<proteinExistence type="predicted"/>
<protein>
    <submittedName>
        <fullName evidence="8">DUF3817 domain-containing protein</fullName>
    </submittedName>
</protein>
<dbReference type="NCBIfam" id="TIGR03954">
    <property type="entry name" value="integ_memb_HG"/>
    <property type="match status" value="1"/>
</dbReference>
<evidence type="ECO:0000313" key="8">
    <source>
        <dbReference type="EMBL" id="GAA4937228.1"/>
    </source>
</evidence>
<reference evidence="9" key="1">
    <citation type="journal article" date="2019" name="Int. J. Syst. Evol. Microbiol.">
        <title>The Global Catalogue of Microorganisms (GCM) 10K type strain sequencing project: providing services to taxonomists for standard genome sequencing and annotation.</title>
        <authorList>
            <consortium name="The Broad Institute Genomics Platform"/>
            <consortium name="The Broad Institute Genome Sequencing Center for Infectious Disease"/>
            <person name="Wu L."/>
            <person name="Ma J."/>
        </authorList>
    </citation>
    <scope>NUCLEOTIDE SEQUENCE [LARGE SCALE GENOMIC DNA]</scope>
    <source>
        <strain evidence="9">JCM 18285</strain>
    </source>
</reference>
<feature type="transmembrane region" description="Helical" evidence="6">
    <location>
        <begin position="44"/>
        <end position="66"/>
    </location>
</feature>
<evidence type="ECO:0000313" key="9">
    <source>
        <dbReference type="Proteomes" id="UP001501302"/>
    </source>
</evidence>
<dbReference type="PANTHER" id="PTHR40077">
    <property type="entry name" value="MEMBRANE PROTEIN-RELATED"/>
    <property type="match status" value="1"/>
</dbReference>
<accession>A0ABP9GCB5</accession>
<comment type="subcellular location">
    <subcellularLocation>
        <location evidence="1">Cell membrane</location>
        <topology evidence="1">Multi-pass membrane protein</topology>
    </subcellularLocation>
</comment>
<feature type="transmembrane region" description="Helical" evidence="6">
    <location>
        <begin position="12"/>
        <end position="32"/>
    </location>
</feature>
<comment type="caution">
    <text evidence="8">The sequence shown here is derived from an EMBL/GenBank/DDBJ whole genome shotgun (WGS) entry which is preliminary data.</text>
</comment>
<evidence type="ECO:0000256" key="1">
    <source>
        <dbReference type="ARBA" id="ARBA00004651"/>
    </source>
</evidence>
<feature type="transmembrane region" description="Helical" evidence="6">
    <location>
        <begin position="72"/>
        <end position="93"/>
    </location>
</feature>
<evidence type="ECO:0000256" key="3">
    <source>
        <dbReference type="ARBA" id="ARBA00022692"/>
    </source>
</evidence>
<dbReference type="Proteomes" id="UP001501302">
    <property type="component" value="Unassembled WGS sequence"/>
</dbReference>
<evidence type="ECO:0000256" key="4">
    <source>
        <dbReference type="ARBA" id="ARBA00022989"/>
    </source>
</evidence>
<keyword evidence="4 6" id="KW-1133">Transmembrane helix</keyword>
<dbReference type="InterPro" id="IPR023845">
    <property type="entry name" value="DUF3817_TM"/>
</dbReference>
<evidence type="ECO:0000256" key="6">
    <source>
        <dbReference type="SAM" id="Phobius"/>
    </source>
</evidence>
<dbReference type="PANTHER" id="PTHR40077:SF2">
    <property type="entry name" value="MEMBRANE PROTEIN"/>
    <property type="match status" value="1"/>
</dbReference>
<dbReference type="Pfam" id="PF12823">
    <property type="entry name" value="DUF3817"/>
    <property type="match status" value="1"/>
</dbReference>
<sequence>MHENLTMFSFLNIFRIVAFLEGLSYILLLFIATPIKYMTGNPEYVKLLGMPHGMLFILYIVLAFLIKRDMKWTNNTFLFVLLASIIPFGTFYVERKLLKPATNG</sequence>
<evidence type="ECO:0000256" key="5">
    <source>
        <dbReference type="ARBA" id="ARBA00023136"/>
    </source>
</evidence>
<evidence type="ECO:0000256" key="2">
    <source>
        <dbReference type="ARBA" id="ARBA00022475"/>
    </source>
</evidence>
<organism evidence="8 9">
    <name type="scientific">Algibacter agarivorans</name>
    <dbReference type="NCBI Taxonomy" id="1109741"/>
    <lineage>
        <taxon>Bacteria</taxon>
        <taxon>Pseudomonadati</taxon>
        <taxon>Bacteroidota</taxon>
        <taxon>Flavobacteriia</taxon>
        <taxon>Flavobacteriales</taxon>
        <taxon>Flavobacteriaceae</taxon>
        <taxon>Algibacter</taxon>
    </lineage>
</organism>
<dbReference type="EMBL" id="BAABJJ010000010">
    <property type="protein sequence ID" value="GAA4937228.1"/>
    <property type="molecule type" value="Genomic_DNA"/>
</dbReference>
<gene>
    <name evidence="8" type="ORF">GCM10023314_06980</name>
</gene>
<keyword evidence="5 6" id="KW-0472">Membrane</keyword>
<feature type="domain" description="DUF3817" evidence="7">
    <location>
        <begin position="11"/>
        <end position="98"/>
    </location>
</feature>
<keyword evidence="3 6" id="KW-0812">Transmembrane</keyword>
<keyword evidence="2" id="KW-1003">Cell membrane</keyword>
<name>A0ABP9GCB5_9FLAO</name>
<keyword evidence="9" id="KW-1185">Reference proteome</keyword>
<evidence type="ECO:0000259" key="7">
    <source>
        <dbReference type="Pfam" id="PF12823"/>
    </source>
</evidence>